<keyword evidence="3" id="KW-1185">Reference proteome</keyword>
<organism evidence="2 3">
    <name type="scientific">Ornithinimicrobium faecis</name>
    <dbReference type="NCBI Taxonomy" id="2934158"/>
    <lineage>
        <taxon>Bacteria</taxon>
        <taxon>Bacillati</taxon>
        <taxon>Actinomycetota</taxon>
        <taxon>Actinomycetes</taxon>
        <taxon>Micrococcales</taxon>
        <taxon>Ornithinimicrobiaceae</taxon>
        <taxon>Ornithinimicrobium</taxon>
    </lineage>
</organism>
<name>A0ABY4YXU5_9MICO</name>
<feature type="transmembrane region" description="Helical" evidence="1">
    <location>
        <begin position="187"/>
        <end position="204"/>
    </location>
</feature>
<dbReference type="RefSeq" id="WP_252595144.1">
    <property type="nucleotide sequence ID" value="NZ_CP099489.1"/>
</dbReference>
<reference evidence="2" key="1">
    <citation type="submission" date="2022-06" db="EMBL/GenBank/DDBJ databases">
        <title>Ornithinimicrobium HY1793.</title>
        <authorList>
            <person name="Huang Y."/>
        </authorList>
    </citation>
    <scope>NUCLEOTIDE SEQUENCE</scope>
    <source>
        <strain evidence="2">HY1793</strain>
    </source>
</reference>
<feature type="transmembrane region" description="Helical" evidence="1">
    <location>
        <begin position="59"/>
        <end position="84"/>
    </location>
</feature>
<evidence type="ECO:0000313" key="3">
    <source>
        <dbReference type="Proteomes" id="UP001056455"/>
    </source>
</evidence>
<keyword evidence="1" id="KW-0812">Transmembrane</keyword>
<dbReference type="EMBL" id="CP099489">
    <property type="protein sequence ID" value="USQ81608.1"/>
    <property type="molecule type" value="Genomic_DNA"/>
</dbReference>
<dbReference type="Proteomes" id="UP001056455">
    <property type="component" value="Chromosome"/>
</dbReference>
<keyword evidence="1" id="KW-0472">Membrane</keyword>
<feature type="transmembrane region" description="Helical" evidence="1">
    <location>
        <begin position="96"/>
        <end position="118"/>
    </location>
</feature>
<feature type="transmembrane region" description="Helical" evidence="1">
    <location>
        <begin position="20"/>
        <end position="39"/>
    </location>
</feature>
<sequence>MTIPSTTERRVRRAHLATTVLVTAICGVALLVTMLVVAGDLPDRLATHFDQSGTANDDLSRGMALTMFGLVGVGLPALLIAVFAATEWWRGEGARAFSGFLAGLPVGLSTLFAGLVLANRGAGAPDQVRLSPWVILPALGLAVVVGVVVALLVPRGLPRPAPETVTPVVLAPTERASWFGRVEMGRLPMVAMVAGVLVMVFATLVSGLWWLWLVTALVVLPIVAVTSFVVTVDRSGVTWRSALGLPRGHLPLERITDAGVVDVSPAEFGGLGLRMKPGALGLVTRSGSALQVTHGKKRFVATVDDPATGAGLLLGYLQAGDRTTR</sequence>
<accession>A0ABY4YXU5</accession>
<protein>
    <submittedName>
        <fullName evidence="2">DUF1648 domain-containing protein</fullName>
    </submittedName>
</protein>
<proteinExistence type="predicted"/>
<evidence type="ECO:0000313" key="2">
    <source>
        <dbReference type="EMBL" id="USQ81608.1"/>
    </source>
</evidence>
<gene>
    <name evidence="2" type="ORF">NF556_08170</name>
</gene>
<keyword evidence="1" id="KW-1133">Transmembrane helix</keyword>
<evidence type="ECO:0000256" key="1">
    <source>
        <dbReference type="SAM" id="Phobius"/>
    </source>
</evidence>
<feature type="transmembrane region" description="Helical" evidence="1">
    <location>
        <begin position="210"/>
        <end position="232"/>
    </location>
</feature>
<feature type="transmembrane region" description="Helical" evidence="1">
    <location>
        <begin position="130"/>
        <end position="153"/>
    </location>
</feature>